<organism evidence="7 8">
    <name type="scientific">Bordetella genomosp. 4</name>
    <dbReference type="NCBI Taxonomy" id="463044"/>
    <lineage>
        <taxon>Bacteria</taxon>
        <taxon>Pseudomonadati</taxon>
        <taxon>Pseudomonadota</taxon>
        <taxon>Betaproteobacteria</taxon>
        <taxon>Burkholderiales</taxon>
        <taxon>Alcaligenaceae</taxon>
        <taxon>Bordetella</taxon>
    </lineage>
</organism>
<dbReference type="Pfam" id="PF02826">
    <property type="entry name" value="2-Hacid_dh_C"/>
    <property type="match status" value="1"/>
</dbReference>
<gene>
    <name evidence="7" type="ORF">CAL20_10915</name>
</gene>
<keyword evidence="3" id="KW-0520">NAD</keyword>
<dbReference type="SUPFAM" id="SSF51735">
    <property type="entry name" value="NAD(P)-binding Rossmann-fold domains"/>
    <property type="match status" value="1"/>
</dbReference>
<dbReference type="InterPro" id="IPR006140">
    <property type="entry name" value="D-isomer_DH_NAD-bd"/>
</dbReference>
<feature type="domain" description="D-isomer specific 2-hydroxyacid dehydrogenase NAD-binding" evidence="6">
    <location>
        <begin position="107"/>
        <end position="279"/>
    </location>
</feature>
<dbReference type="Proteomes" id="UP000216885">
    <property type="component" value="Unassembled WGS sequence"/>
</dbReference>
<reference evidence="7 8" key="1">
    <citation type="submission" date="2017-05" db="EMBL/GenBank/DDBJ databases">
        <title>Complete and WGS of Bordetella genogroups.</title>
        <authorList>
            <person name="Spilker T."/>
            <person name="LiPuma J."/>
        </authorList>
    </citation>
    <scope>NUCLEOTIDE SEQUENCE [LARGE SCALE GENOMIC DNA]</scope>
    <source>
        <strain evidence="7 8">AU9919</strain>
    </source>
</reference>
<feature type="domain" description="D-isomer specific 2-hydroxyacid dehydrogenase catalytic" evidence="5">
    <location>
        <begin position="18"/>
        <end position="310"/>
    </location>
</feature>
<keyword evidence="2 4" id="KW-0560">Oxidoreductase</keyword>
<dbReference type="FunFam" id="3.40.50.720:FF:000213">
    <property type="entry name" value="Putative 2-hydroxyacid dehydrogenase"/>
    <property type="match status" value="1"/>
</dbReference>
<evidence type="ECO:0000256" key="1">
    <source>
        <dbReference type="ARBA" id="ARBA00022857"/>
    </source>
</evidence>
<dbReference type="GO" id="GO:0005829">
    <property type="term" value="C:cytosol"/>
    <property type="evidence" value="ECO:0007669"/>
    <property type="project" value="TreeGrafter"/>
</dbReference>
<dbReference type="PANTHER" id="PTHR10996:SF178">
    <property type="entry name" value="2-HYDROXYACID DEHYDROGENASE YGL185C-RELATED"/>
    <property type="match status" value="1"/>
</dbReference>
<dbReference type="GO" id="GO:0051287">
    <property type="term" value="F:NAD binding"/>
    <property type="evidence" value="ECO:0007669"/>
    <property type="project" value="InterPro"/>
</dbReference>
<dbReference type="SUPFAM" id="SSF52283">
    <property type="entry name" value="Formate/glycerate dehydrogenase catalytic domain-like"/>
    <property type="match status" value="1"/>
</dbReference>
<sequence length="312" mass="32886">MKPHVLKVAHVPHFLDEHLNQHFQVHTATQDAEPGSLSAIAPDIRALVANGESTIRATLLDQLPALELIAVFGVGYDGVDVAAAQARGIAVTNTPDVLTDDVADMGMALLLTLARRIVEADAFVRAEQWPKGPFPWSRSVSRQKLGIVGLGRIGSAFAQRAAAFGMDIAYTGRTVKSGVPYRYQPSLAALAEEVDFLAVCAHGGESTRGLIDAKVLDALGPQGLLINIGRGSVVDEAALIQALQHGTIAGAGLDVFAHEPNVPAALRALPNVVLTPHAASATTQTRQAMSDLVYENLAAHFAGRRLVTPVSN</sequence>
<dbReference type="GO" id="GO:0030267">
    <property type="term" value="F:glyoxylate reductase (NADPH) activity"/>
    <property type="evidence" value="ECO:0007669"/>
    <property type="project" value="TreeGrafter"/>
</dbReference>
<dbReference type="InterPro" id="IPR050223">
    <property type="entry name" value="D-isomer_2-hydroxyacid_DH"/>
</dbReference>
<proteinExistence type="inferred from homology"/>
<accession>A0A261U332</accession>
<dbReference type="OrthoDB" id="9805416at2"/>
<name>A0A261U332_9BORD</name>
<keyword evidence="8" id="KW-1185">Reference proteome</keyword>
<dbReference type="PANTHER" id="PTHR10996">
    <property type="entry name" value="2-HYDROXYACID DEHYDROGENASE-RELATED"/>
    <property type="match status" value="1"/>
</dbReference>
<evidence type="ECO:0000313" key="7">
    <source>
        <dbReference type="EMBL" id="OZI55961.1"/>
    </source>
</evidence>
<evidence type="ECO:0000256" key="2">
    <source>
        <dbReference type="ARBA" id="ARBA00023002"/>
    </source>
</evidence>
<evidence type="ECO:0000259" key="6">
    <source>
        <dbReference type="Pfam" id="PF02826"/>
    </source>
</evidence>
<evidence type="ECO:0000256" key="4">
    <source>
        <dbReference type="RuleBase" id="RU003719"/>
    </source>
</evidence>
<evidence type="ECO:0000313" key="8">
    <source>
        <dbReference type="Proteomes" id="UP000216885"/>
    </source>
</evidence>
<dbReference type="InterPro" id="IPR006139">
    <property type="entry name" value="D-isomer_2_OHA_DH_cat_dom"/>
</dbReference>
<dbReference type="Pfam" id="PF00389">
    <property type="entry name" value="2-Hacid_dh"/>
    <property type="match status" value="1"/>
</dbReference>
<dbReference type="CDD" id="cd12156">
    <property type="entry name" value="HPPR"/>
    <property type="match status" value="1"/>
</dbReference>
<evidence type="ECO:0000256" key="3">
    <source>
        <dbReference type="ARBA" id="ARBA00023027"/>
    </source>
</evidence>
<dbReference type="RefSeq" id="WP_094821029.1">
    <property type="nucleotide sequence ID" value="NZ_NEVO01000007.1"/>
</dbReference>
<keyword evidence="1" id="KW-0521">NADP</keyword>
<comment type="similarity">
    <text evidence="4">Belongs to the D-isomer specific 2-hydroxyacid dehydrogenase family.</text>
</comment>
<protein>
    <submittedName>
        <fullName evidence="7">Hydroxyacid dehydrogenase</fullName>
    </submittedName>
</protein>
<evidence type="ECO:0000259" key="5">
    <source>
        <dbReference type="Pfam" id="PF00389"/>
    </source>
</evidence>
<dbReference type="Gene3D" id="3.40.50.720">
    <property type="entry name" value="NAD(P)-binding Rossmann-like Domain"/>
    <property type="match status" value="2"/>
</dbReference>
<dbReference type="EMBL" id="NEVQ01000013">
    <property type="protein sequence ID" value="OZI55961.1"/>
    <property type="molecule type" value="Genomic_DNA"/>
</dbReference>
<comment type="caution">
    <text evidence="7">The sequence shown here is derived from an EMBL/GenBank/DDBJ whole genome shotgun (WGS) entry which is preliminary data.</text>
</comment>
<dbReference type="InterPro" id="IPR036291">
    <property type="entry name" value="NAD(P)-bd_dom_sf"/>
</dbReference>
<dbReference type="GO" id="GO:0016618">
    <property type="term" value="F:hydroxypyruvate reductase [NAD(P)H] activity"/>
    <property type="evidence" value="ECO:0007669"/>
    <property type="project" value="TreeGrafter"/>
</dbReference>
<dbReference type="AlphaFoldDB" id="A0A261U332"/>